<protein>
    <recommendedName>
        <fullName evidence="3">Amidase domain-containing protein</fullName>
    </recommendedName>
</protein>
<dbReference type="AlphaFoldDB" id="A0A9P3CSV1"/>
<dbReference type="PIRSF" id="PIRSF001221">
    <property type="entry name" value="Amidase_fungi"/>
    <property type="match status" value="1"/>
</dbReference>
<keyword evidence="2" id="KW-0378">Hydrolase</keyword>
<dbReference type="EMBL" id="BOLY01000008">
    <property type="protein sequence ID" value="GIZ48304.1"/>
    <property type="molecule type" value="Genomic_DNA"/>
</dbReference>
<dbReference type="GeneID" id="68296947"/>
<dbReference type="Gene3D" id="3.90.1300.10">
    <property type="entry name" value="Amidase signature (AS) domain"/>
    <property type="match status" value="1"/>
</dbReference>
<evidence type="ECO:0000313" key="4">
    <source>
        <dbReference type="EMBL" id="GIZ48304.1"/>
    </source>
</evidence>
<dbReference type="SUPFAM" id="SSF75304">
    <property type="entry name" value="Amidase signature (AS) enzymes"/>
    <property type="match status" value="1"/>
</dbReference>
<keyword evidence="5" id="KW-1185">Reference proteome</keyword>
<reference evidence="4 5" key="1">
    <citation type="submission" date="2021-01" db="EMBL/GenBank/DDBJ databases">
        <title>Cercospora kikuchii MAFF 305040 whole genome shotgun sequence.</title>
        <authorList>
            <person name="Kashiwa T."/>
            <person name="Suzuki T."/>
        </authorList>
    </citation>
    <scope>NUCLEOTIDE SEQUENCE [LARGE SCALE GENOMIC DNA]</scope>
    <source>
        <strain evidence="4 5">MAFF 305040</strain>
    </source>
</reference>
<dbReference type="PANTHER" id="PTHR46072">
    <property type="entry name" value="AMIDASE-RELATED-RELATED"/>
    <property type="match status" value="1"/>
</dbReference>
<dbReference type="InterPro" id="IPR023631">
    <property type="entry name" value="Amidase_dom"/>
</dbReference>
<comment type="similarity">
    <text evidence="1">Belongs to the amidase family.</text>
</comment>
<evidence type="ECO:0000256" key="1">
    <source>
        <dbReference type="ARBA" id="ARBA00009199"/>
    </source>
</evidence>
<accession>A0A9P3CSV1</accession>
<dbReference type="GO" id="GO:0016787">
    <property type="term" value="F:hydrolase activity"/>
    <property type="evidence" value="ECO:0007669"/>
    <property type="project" value="UniProtKB-KW"/>
</dbReference>
<dbReference type="PANTHER" id="PTHR46072:SF10">
    <property type="entry name" value="ACETAMIDASE"/>
    <property type="match status" value="1"/>
</dbReference>
<organism evidence="4 5">
    <name type="scientific">Cercospora kikuchii</name>
    <dbReference type="NCBI Taxonomy" id="84275"/>
    <lineage>
        <taxon>Eukaryota</taxon>
        <taxon>Fungi</taxon>
        <taxon>Dikarya</taxon>
        <taxon>Ascomycota</taxon>
        <taxon>Pezizomycotina</taxon>
        <taxon>Dothideomycetes</taxon>
        <taxon>Dothideomycetidae</taxon>
        <taxon>Mycosphaerellales</taxon>
        <taxon>Mycosphaerellaceae</taxon>
        <taxon>Cercospora</taxon>
    </lineage>
</organism>
<dbReference type="InterPro" id="IPR036928">
    <property type="entry name" value="AS_sf"/>
</dbReference>
<dbReference type="OrthoDB" id="6428749at2759"/>
<evidence type="ECO:0000259" key="3">
    <source>
        <dbReference type="Pfam" id="PF01425"/>
    </source>
</evidence>
<gene>
    <name evidence="4" type="ORF">CKM354_001137200</name>
</gene>
<comment type="caution">
    <text evidence="4">The sequence shown here is derived from an EMBL/GenBank/DDBJ whole genome shotgun (WGS) entry which is preliminary data.</text>
</comment>
<name>A0A9P3CSV1_9PEZI</name>
<evidence type="ECO:0000313" key="5">
    <source>
        <dbReference type="Proteomes" id="UP000825890"/>
    </source>
</evidence>
<evidence type="ECO:0000256" key="2">
    <source>
        <dbReference type="ARBA" id="ARBA00022801"/>
    </source>
</evidence>
<dbReference type="Pfam" id="PF01425">
    <property type="entry name" value="Amidase"/>
    <property type="match status" value="1"/>
</dbReference>
<feature type="domain" description="Amidase" evidence="3">
    <location>
        <begin position="74"/>
        <end position="542"/>
    </location>
</feature>
<sequence>MPMWKAAAHTKQEELWQDIPSEWRIDRSELSKAGPNVINIVPEFLSPAERRITEMPVCLLLESLAQGDITAQETLYAFAHRALVAHQFTPCLTEINWAAARQRAREIDAHWHQHSALIGPLHGLPVSLMDRFHIANLDSSCGFASWVGTKRTKAEEGTMVRCLQDLGAVVFCKTNVPMSLMMGETANNIIGTTVSPYNRNMSAGGACGGEGALLALRGSPLGIGTEVAGSVRIPSAFNGLWALKCSERRLPYSGLATILSGLPIASGSIGLMSADLGGISTVFKRLLDARPWLTDIDVIEMPWRQQKLDAIRRRKASIGAADGRLTFAIMESDGHVTPHPAVVRAITITSDALQRSGYEVVKWSPPPHGPAVNTLFQIFGSNCAREARQAIDRSGEPPVSQLKDWYEQGDVQPNSAGDFWNLCDELAKYRAQYAAYWASAGDLSRSGRVPDGIILPVVPTTAPRSCDFHYFGYSAIANVLDYPSGTIPITNGDRDIDRDMAPPKGENALNRKVWMTFSRDDSHGMPVGIQVMCPRLQEEHVLGLMEAIYESLHSAGTG</sequence>
<dbReference type="Proteomes" id="UP000825890">
    <property type="component" value="Unassembled WGS sequence"/>
</dbReference>
<proteinExistence type="inferred from homology"/>
<dbReference type="RefSeq" id="XP_044662791.1">
    <property type="nucleotide sequence ID" value="XM_044806856.1"/>
</dbReference>